<proteinExistence type="predicted"/>
<keyword evidence="3" id="KW-1185">Reference proteome</keyword>
<comment type="caution">
    <text evidence="2">The sequence shown here is derived from an EMBL/GenBank/DDBJ whole genome shotgun (WGS) entry which is preliminary data.</text>
</comment>
<evidence type="ECO:0000313" key="2">
    <source>
        <dbReference type="EMBL" id="CAB1445422.1"/>
    </source>
</evidence>
<dbReference type="EMBL" id="CADEAL010003657">
    <property type="protein sequence ID" value="CAB1445422.1"/>
    <property type="molecule type" value="Genomic_DNA"/>
</dbReference>
<reference evidence="2" key="1">
    <citation type="submission" date="2020-03" db="EMBL/GenBank/DDBJ databases">
        <authorList>
            <person name="Weist P."/>
        </authorList>
    </citation>
    <scope>NUCLEOTIDE SEQUENCE</scope>
</reference>
<feature type="compositionally biased region" description="Basic and acidic residues" evidence="1">
    <location>
        <begin position="52"/>
        <end position="65"/>
    </location>
</feature>
<dbReference type="AlphaFoldDB" id="A0A9N7Z1G2"/>
<dbReference type="Proteomes" id="UP001153269">
    <property type="component" value="Unassembled WGS sequence"/>
</dbReference>
<evidence type="ECO:0000256" key="1">
    <source>
        <dbReference type="SAM" id="MobiDB-lite"/>
    </source>
</evidence>
<accession>A0A9N7Z1G2</accession>
<feature type="compositionally biased region" description="Basic and acidic residues" evidence="1">
    <location>
        <begin position="22"/>
        <end position="34"/>
    </location>
</feature>
<name>A0A9N7Z1G2_PLEPL</name>
<evidence type="ECO:0000313" key="3">
    <source>
        <dbReference type="Proteomes" id="UP001153269"/>
    </source>
</evidence>
<gene>
    <name evidence="2" type="ORF">PLEPLA_LOCUS33153</name>
</gene>
<feature type="region of interest" description="Disordered" evidence="1">
    <location>
        <begin position="1"/>
        <end position="122"/>
    </location>
</feature>
<organism evidence="2 3">
    <name type="scientific">Pleuronectes platessa</name>
    <name type="common">European plaice</name>
    <dbReference type="NCBI Taxonomy" id="8262"/>
    <lineage>
        <taxon>Eukaryota</taxon>
        <taxon>Metazoa</taxon>
        <taxon>Chordata</taxon>
        <taxon>Craniata</taxon>
        <taxon>Vertebrata</taxon>
        <taxon>Euteleostomi</taxon>
        <taxon>Actinopterygii</taxon>
        <taxon>Neopterygii</taxon>
        <taxon>Teleostei</taxon>
        <taxon>Neoteleostei</taxon>
        <taxon>Acanthomorphata</taxon>
        <taxon>Carangaria</taxon>
        <taxon>Pleuronectiformes</taxon>
        <taxon>Pleuronectoidei</taxon>
        <taxon>Pleuronectidae</taxon>
        <taxon>Pleuronectes</taxon>
    </lineage>
</organism>
<sequence>MKRKKADIASFFRASGKKSAKAKNEDEMEKKQAESEDEEPPESSNLNGPPDVSERLIESRTEESSLRSGPSGSPDSHREDSDSEREEPPTTSGGPSGPPDISKSRTDSPVQPRLKLYPRTLQGDRRRNFQASCSASPGETHACHPKIITGPILATPMEISWLRHCTVTVPPCLQCPSPSPLSFSHIGLFP</sequence>
<protein>
    <submittedName>
        <fullName evidence="2">Uncharacterized protein</fullName>
    </submittedName>
</protein>